<evidence type="ECO:0000313" key="3">
    <source>
        <dbReference type="Proteomes" id="UP001597492"/>
    </source>
</evidence>
<gene>
    <name evidence="2" type="ORF">ACFSW7_02850</name>
</gene>
<keyword evidence="3" id="KW-1185">Reference proteome</keyword>
<proteinExistence type="predicted"/>
<dbReference type="RefSeq" id="WP_019617860.1">
    <property type="nucleotide sequence ID" value="NZ_JBHUNE010000003.1"/>
</dbReference>
<evidence type="ECO:0000313" key="2">
    <source>
        <dbReference type="EMBL" id="MFD2757313.1"/>
    </source>
</evidence>
<name>A0ABW5UUH5_9MICO</name>
<dbReference type="Pfam" id="PF09819">
    <property type="entry name" value="ABC_cobalt"/>
    <property type="match status" value="1"/>
</dbReference>
<keyword evidence="1" id="KW-0472">Membrane</keyword>
<feature type="transmembrane region" description="Helical" evidence="1">
    <location>
        <begin position="6"/>
        <end position="32"/>
    </location>
</feature>
<evidence type="ECO:0000256" key="1">
    <source>
        <dbReference type="SAM" id="Phobius"/>
    </source>
</evidence>
<accession>A0ABW5UUH5</accession>
<dbReference type="Proteomes" id="UP001597492">
    <property type="component" value="Unassembled WGS sequence"/>
</dbReference>
<protein>
    <submittedName>
        <fullName evidence="2">ECF transporter S component</fullName>
    </submittedName>
</protein>
<organism evidence="2 3">
    <name type="scientific">Gulosibacter faecalis</name>
    <dbReference type="NCBI Taxonomy" id="272240"/>
    <lineage>
        <taxon>Bacteria</taxon>
        <taxon>Bacillati</taxon>
        <taxon>Actinomycetota</taxon>
        <taxon>Actinomycetes</taxon>
        <taxon>Micrococcales</taxon>
        <taxon>Microbacteriaceae</taxon>
        <taxon>Gulosibacter</taxon>
    </lineage>
</organism>
<feature type="transmembrane region" description="Helical" evidence="1">
    <location>
        <begin position="144"/>
        <end position="165"/>
    </location>
</feature>
<keyword evidence="1" id="KW-1133">Transmembrane helix</keyword>
<comment type="caution">
    <text evidence="2">The sequence shown here is derived from an EMBL/GenBank/DDBJ whole genome shotgun (WGS) entry which is preliminary data.</text>
</comment>
<feature type="transmembrane region" description="Helical" evidence="1">
    <location>
        <begin position="79"/>
        <end position="96"/>
    </location>
</feature>
<sequence>MNNISTRLLMTCAAIAVAGGVLFTAHAWLGLVTVNTVPFVYGLTMGLYFLPGATAQALFHRPGVGLLTTALSGLIASPFQPIFFMAFLTSLMIGVVQELPFAIARYRVWARWLFLVSGLLCAGITAGAAFGILGGEDYTPVGSILIVGCFLVSPIIFTMVGVWLAGALDRAGVARGLQRDERRGRERPSAS</sequence>
<feature type="transmembrane region" description="Helical" evidence="1">
    <location>
        <begin position="39"/>
        <end position="59"/>
    </location>
</feature>
<dbReference type="EMBL" id="JBHUNE010000003">
    <property type="protein sequence ID" value="MFD2757313.1"/>
    <property type="molecule type" value="Genomic_DNA"/>
</dbReference>
<reference evidence="3" key="1">
    <citation type="journal article" date="2019" name="Int. J. Syst. Evol. Microbiol.">
        <title>The Global Catalogue of Microorganisms (GCM) 10K type strain sequencing project: providing services to taxonomists for standard genome sequencing and annotation.</title>
        <authorList>
            <consortium name="The Broad Institute Genomics Platform"/>
            <consortium name="The Broad Institute Genome Sequencing Center for Infectious Disease"/>
            <person name="Wu L."/>
            <person name="Ma J."/>
        </authorList>
    </citation>
    <scope>NUCLEOTIDE SEQUENCE [LARGE SCALE GENOMIC DNA]</scope>
    <source>
        <strain evidence="3">TISTR 1514</strain>
    </source>
</reference>
<dbReference type="InterPro" id="IPR017195">
    <property type="entry name" value="ABC_thiamin-permease_prd"/>
</dbReference>
<feature type="transmembrane region" description="Helical" evidence="1">
    <location>
        <begin position="108"/>
        <end position="132"/>
    </location>
</feature>
<keyword evidence="1" id="KW-0812">Transmembrane</keyword>